<accession>A0A920CR16</accession>
<comment type="caution">
    <text evidence="2">The sequence shown here is derived from an EMBL/GenBank/DDBJ whole genome shotgun (WGS) entry which is preliminary data.</text>
</comment>
<reference evidence="2 3" key="1">
    <citation type="submission" date="2021-03" db="EMBL/GenBank/DDBJ databases">
        <title>Antimicrobial resistance genes in bacteria isolated from Japanese honey, and their potential for conferring macrolide and lincosamide resistance in the American foulbrood pathogen Paenibacillus larvae.</title>
        <authorList>
            <person name="Okamoto M."/>
            <person name="Kumagai M."/>
            <person name="Kanamori H."/>
            <person name="Takamatsu D."/>
        </authorList>
    </citation>
    <scope>NUCLEOTIDE SEQUENCE [LARGE SCALE GENOMIC DNA]</scope>
    <source>
        <strain evidence="2 3">J34TS1</strain>
    </source>
</reference>
<dbReference type="Gene3D" id="3.90.550.10">
    <property type="entry name" value="Spore Coat Polysaccharide Biosynthesis Protein SpsA, Chain A"/>
    <property type="match status" value="1"/>
</dbReference>
<dbReference type="Pfam" id="PF00535">
    <property type="entry name" value="Glycos_transf_2"/>
    <property type="match status" value="1"/>
</dbReference>
<dbReference type="EMBL" id="BORT01000004">
    <property type="protein sequence ID" value="GIO46629.1"/>
    <property type="molecule type" value="Genomic_DNA"/>
</dbReference>
<evidence type="ECO:0000313" key="2">
    <source>
        <dbReference type="EMBL" id="GIO46629.1"/>
    </source>
</evidence>
<name>A0A920CR16_9BACL</name>
<dbReference type="Proteomes" id="UP000682811">
    <property type="component" value="Unassembled WGS sequence"/>
</dbReference>
<organism evidence="2 3">
    <name type="scientific">Paenibacillus azoreducens</name>
    <dbReference type="NCBI Taxonomy" id="116718"/>
    <lineage>
        <taxon>Bacteria</taxon>
        <taxon>Bacillati</taxon>
        <taxon>Bacillota</taxon>
        <taxon>Bacilli</taxon>
        <taxon>Bacillales</taxon>
        <taxon>Paenibacillaceae</taxon>
        <taxon>Paenibacillus</taxon>
    </lineage>
</organism>
<keyword evidence="3" id="KW-1185">Reference proteome</keyword>
<feature type="domain" description="Glycosyltransferase 2-like" evidence="1">
    <location>
        <begin position="1"/>
        <end position="156"/>
    </location>
</feature>
<dbReference type="RefSeq" id="WP_237100264.1">
    <property type="nucleotide sequence ID" value="NZ_AP025343.1"/>
</dbReference>
<sequence>MPVYKQSPVFLQSALHSVLNQTFTRFRFVIVIDGAPEMEPLVRRIVHGDPRVEIISHVVNRGVSQALNTGFNELFKDEEIQYLTWVSSDNIYRPQYLEVFRSALEAGPENLGLVYSSFQAIDNHDVPQYDEAMLAALRKYQDKPKEKLLDSSIVGVSFMYKAKYAKMVDGGYCLPPVEDYDYWLKITEYCDIQYIPVELMDYRVDSTFSVSAQLKSAEAHRHWRYTYHLARHTARVRRGISPEISMLFPVSENSAAAIHRVENLYEQVYSNYVCYILDLSFDKQVTASLSQIPHPTTCFQWHPGLQAEKAAYLAAQEIQTPYAMLLNTEGFPNVMDLEILYRQLVQSVPDVWSNYYLDDHLDIAYRTAESLEPLQNNELYRTGKLVDMLKRIIMKNGGL</sequence>
<dbReference type="AlphaFoldDB" id="A0A920CR16"/>
<proteinExistence type="predicted"/>
<evidence type="ECO:0000313" key="3">
    <source>
        <dbReference type="Proteomes" id="UP000682811"/>
    </source>
</evidence>
<dbReference type="InterPro" id="IPR029044">
    <property type="entry name" value="Nucleotide-diphossugar_trans"/>
</dbReference>
<dbReference type="InterPro" id="IPR001173">
    <property type="entry name" value="Glyco_trans_2-like"/>
</dbReference>
<dbReference type="CDD" id="cd00761">
    <property type="entry name" value="Glyco_tranf_GTA_type"/>
    <property type="match status" value="1"/>
</dbReference>
<dbReference type="SUPFAM" id="SSF53448">
    <property type="entry name" value="Nucleotide-diphospho-sugar transferases"/>
    <property type="match status" value="1"/>
</dbReference>
<evidence type="ECO:0000259" key="1">
    <source>
        <dbReference type="Pfam" id="PF00535"/>
    </source>
</evidence>
<gene>
    <name evidence="2" type="ORF">J34TS1_13940</name>
</gene>
<protein>
    <recommendedName>
        <fullName evidence="1">Glycosyltransferase 2-like domain-containing protein</fullName>
    </recommendedName>
</protein>